<protein>
    <submittedName>
        <fullName evidence="2">Uncharacterized protein</fullName>
    </submittedName>
</protein>
<feature type="compositionally biased region" description="Polar residues" evidence="1">
    <location>
        <begin position="9"/>
        <end position="25"/>
    </location>
</feature>
<gene>
    <name evidence="2" type="ORF">P7K49_022351</name>
</gene>
<feature type="region of interest" description="Disordered" evidence="1">
    <location>
        <begin position="1"/>
        <end position="25"/>
    </location>
</feature>
<organism evidence="2 3">
    <name type="scientific">Saguinus oedipus</name>
    <name type="common">Cotton-top tamarin</name>
    <name type="synonym">Oedipomidas oedipus</name>
    <dbReference type="NCBI Taxonomy" id="9490"/>
    <lineage>
        <taxon>Eukaryota</taxon>
        <taxon>Metazoa</taxon>
        <taxon>Chordata</taxon>
        <taxon>Craniata</taxon>
        <taxon>Vertebrata</taxon>
        <taxon>Euteleostomi</taxon>
        <taxon>Mammalia</taxon>
        <taxon>Eutheria</taxon>
        <taxon>Euarchontoglires</taxon>
        <taxon>Primates</taxon>
        <taxon>Haplorrhini</taxon>
        <taxon>Platyrrhini</taxon>
        <taxon>Cebidae</taxon>
        <taxon>Callitrichinae</taxon>
        <taxon>Saguinus</taxon>
    </lineage>
</organism>
<reference evidence="2 3" key="1">
    <citation type="submission" date="2023-05" db="EMBL/GenBank/DDBJ databases">
        <title>B98-5 Cell Line De Novo Hybrid Assembly: An Optical Mapping Approach.</title>
        <authorList>
            <person name="Kananen K."/>
            <person name="Auerbach J.A."/>
            <person name="Kautto E."/>
            <person name="Blachly J.S."/>
        </authorList>
    </citation>
    <scope>NUCLEOTIDE SEQUENCE [LARGE SCALE GENOMIC DNA]</scope>
    <source>
        <strain evidence="2">B95-8</strain>
        <tissue evidence="2">Cell line</tissue>
    </source>
</reference>
<dbReference type="EMBL" id="JASSZA010000010">
    <property type="protein sequence ID" value="KAK2101003.1"/>
    <property type="molecule type" value="Genomic_DNA"/>
</dbReference>
<evidence type="ECO:0000256" key="1">
    <source>
        <dbReference type="SAM" id="MobiDB-lite"/>
    </source>
</evidence>
<proteinExistence type="predicted"/>
<evidence type="ECO:0000313" key="2">
    <source>
        <dbReference type="EMBL" id="KAK2101003.1"/>
    </source>
</evidence>
<dbReference type="Proteomes" id="UP001266305">
    <property type="component" value="Unassembled WGS sequence"/>
</dbReference>
<comment type="caution">
    <text evidence="2">The sequence shown here is derived from an EMBL/GenBank/DDBJ whole genome shotgun (WGS) entry which is preliminary data.</text>
</comment>
<evidence type="ECO:0000313" key="3">
    <source>
        <dbReference type="Proteomes" id="UP001266305"/>
    </source>
</evidence>
<sequence length="181" mass="19494">MGTAFTLMDSEQLSASANKSPNLENSRAWELEGPLGIMGNWGPDRGSDSKEWQSRAQDLGPDASHDFQNCMHPSRLPLACSQQNKACSVHLGPGPPSLPASHPIGYPQASFSKFSAVSYLLFSYLICGQLGAVPCLLHLCVLSPTWDHGQASGCVEEEQDERANCKIQTRCEPSSVPTSFG</sequence>
<name>A0ABQ9UX01_SAGOE</name>
<keyword evidence="3" id="KW-1185">Reference proteome</keyword>
<accession>A0ABQ9UX01</accession>